<dbReference type="Proteomes" id="UP000269208">
    <property type="component" value="Chromosome"/>
</dbReference>
<proteinExistence type="predicted"/>
<evidence type="ECO:0000313" key="1">
    <source>
        <dbReference type="EMBL" id="VEB57881.1"/>
    </source>
</evidence>
<organism evidence="1 2">
    <name type="scientific">Salmonella enterica I</name>
    <dbReference type="NCBI Taxonomy" id="59201"/>
    <lineage>
        <taxon>Bacteria</taxon>
        <taxon>Pseudomonadati</taxon>
        <taxon>Pseudomonadota</taxon>
        <taxon>Gammaproteobacteria</taxon>
        <taxon>Enterobacterales</taxon>
        <taxon>Enterobacteriaceae</taxon>
        <taxon>Salmonella</taxon>
    </lineage>
</organism>
<accession>A0A3S4K9S1</accession>
<protein>
    <submittedName>
        <fullName evidence="1">Tetratricopeptide repeat protein</fullName>
    </submittedName>
</protein>
<dbReference type="Gene3D" id="2.20.110.10">
    <property type="entry name" value="Histone H3 K4-specific methyltransferase SET7/9 N-terminal domain"/>
    <property type="match status" value="1"/>
</dbReference>
<gene>
    <name evidence="1" type="ORF">NCTC6754_05119</name>
</gene>
<name>A0A3S4K9S1_SALET</name>
<dbReference type="EMBL" id="LR134190">
    <property type="protein sequence ID" value="VEB57881.1"/>
    <property type="molecule type" value="Genomic_DNA"/>
</dbReference>
<sequence>MVQQRKSLPHPKMYKHDVLDGDFEKWYENGHRESVYPYKNGMLNGDAKHWNEQGKLTYTTEYKDDKKQGADRRWSERTGKTC</sequence>
<dbReference type="AlphaFoldDB" id="A0A3S4K9S1"/>
<dbReference type="SUPFAM" id="SSF82185">
    <property type="entry name" value="Histone H3 K4-specific methyltransferase SET7/9 N-terminal domain"/>
    <property type="match status" value="1"/>
</dbReference>
<evidence type="ECO:0000313" key="2">
    <source>
        <dbReference type="Proteomes" id="UP000269208"/>
    </source>
</evidence>
<reference evidence="1 2" key="1">
    <citation type="submission" date="2018-12" db="EMBL/GenBank/DDBJ databases">
        <authorList>
            <consortium name="Pathogen Informatics"/>
        </authorList>
    </citation>
    <scope>NUCLEOTIDE SEQUENCE [LARGE SCALE GENOMIC DNA]</scope>
    <source>
        <strain evidence="1 2">NCTC6754</strain>
    </source>
</reference>